<dbReference type="AlphaFoldDB" id="A0A4U6UXM7"/>
<sequence>MLHIDLWMFCAQLYFGDGSNAPRSHLLVVLLSSRPHQHLPHYGFCWKRGMSNSNLYSRDSCEHIQRSTTSNTLHGNVLYKSLHFTRTIVYMLPTIKACCTCVLNLSFKVLFLFQT</sequence>
<dbReference type="EMBL" id="CM016555">
    <property type="protein sequence ID" value="TKW19533.1"/>
    <property type="molecule type" value="Genomic_DNA"/>
</dbReference>
<name>A0A4U6UXM7_SETVI</name>
<dbReference type="Proteomes" id="UP000298652">
    <property type="component" value="Chromosome 4"/>
</dbReference>
<evidence type="ECO:0000313" key="1">
    <source>
        <dbReference type="EMBL" id="TKW19533.1"/>
    </source>
</evidence>
<accession>A0A4U6UXM7</accession>
<protein>
    <submittedName>
        <fullName evidence="1">Uncharacterized protein</fullName>
    </submittedName>
</protein>
<keyword evidence="2" id="KW-1185">Reference proteome</keyword>
<proteinExistence type="predicted"/>
<gene>
    <name evidence="1" type="ORF">SEVIR_4G025901v2</name>
</gene>
<dbReference type="Gramene" id="TKW19533">
    <property type="protein sequence ID" value="TKW19533"/>
    <property type="gene ID" value="SEVIR_4G025901v2"/>
</dbReference>
<reference evidence="1" key="1">
    <citation type="submission" date="2019-03" db="EMBL/GenBank/DDBJ databases">
        <title>WGS assembly of Setaria viridis.</title>
        <authorList>
            <person name="Huang P."/>
            <person name="Jenkins J."/>
            <person name="Grimwood J."/>
            <person name="Barry K."/>
            <person name="Healey A."/>
            <person name="Mamidi S."/>
            <person name="Sreedasyam A."/>
            <person name="Shu S."/>
            <person name="Feldman M."/>
            <person name="Wu J."/>
            <person name="Yu Y."/>
            <person name="Chen C."/>
            <person name="Johnson J."/>
            <person name="Rokhsar D."/>
            <person name="Baxter I."/>
            <person name="Schmutz J."/>
            <person name="Brutnell T."/>
            <person name="Kellogg E."/>
        </authorList>
    </citation>
    <scope>NUCLEOTIDE SEQUENCE [LARGE SCALE GENOMIC DNA]</scope>
</reference>
<organism evidence="1 2">
    <name type="scientific">Setaria viridis</name>
    <name type="common">Green bristlegrass</name>
    <name type="synonym">Setaria italica subsp. viridis</name>
    <dbReference type="NCBI Taxonomy" id="4556"/>
    <lineage>
        <taxon>Eukaryota</taxon>
        <taxon>Viridiplantae</taxon>
        <taxon>Streptophyta</taxon>
        <taxon>Embryophyta</taxon>
        <taxon>Tracheophyta</taxon>
        <taxon>Spermatophyta</taxon>
        <taxon>Magnoliopsida</taxon>
        <taxon>Liliopsida</taxon>
        <taxon>Poales</taxon>
        <taxon>Poaceae</taxon>
        <taxon>PACMAD clade</taxon>
        <taxon>Panicoideae</taxon>
        <taxon>Panicodae</taxon>
        <taxon>Paniceae</taxon>
        <taxon>Cenchrinae</taxon>
        <taxon>Setaria</taxon>
    </lineage>
</organism>
<evidence type="ECO:0000313" key="2">
    <source>
        <dbReference type="Proteomes" id="UP000298652"/>
    </source>
</evidence>